<evidence type="ECO:0000313" key="2">
    <source>
        <dbReference type="EMBL" id="TNN63606.1"/>
    </source>
</evidence>
<feature type="compositionally biased region" description="Basic and acidic residues" evidence="1">
    <location>
        <begin position="171"/>
        <end position="180"/>
    </location>
</feature>
<feature type="region of interest" description="Disordered" evidence="1">
    <location>
        <begin position="159"/>
        <end position="180"/>
    </location>
</feature>
<dbReference type="AlphaFoldDB" id="A0A4Z2HCW6"/>
<protein>
    <submittedName>
        <fullName evidence="2">Uncharacterized protein</fullName>
    </submittedName>
</protein>
<sequence>MALRLCVFMACTDDTSTPRTHTHTNRTHMLRAVLSGRGRGRAASTQAELQREEAVFYGRLRVTAHGKPHAQTNAGQIQRWPTCFWDTRPSMSVYTALVFSEDVARLRSLGGVFQSDVSVDVLQQNIHPSLRHAAPKREDRRKEKRVSAAAFPQDLKSMAKWARPSRPPPRRLPERNHGDIKRQYRELKNSLNKLPAEAVSCSGVGGRPSGSANDRRGSQCVRSSGSGTKSIARRFQEEIVGIQP</sequence>
<evidence type="ECO:0000256" key="1">
    <source>
        <dbReference type="SAM" id="MobiDB-lite"/>
    </source>
</evidence>
<gene>
    <name evidence="2" type="ORF">EYF80_026142</name>
</gene>
<name>A0A4Z2HCW6_9TELE</name>
<dbReference type="Proteomes" id="UP000314294">
    <property type="component" value="Unassembled WGS sequence"/>
</dbReference>
<reference evidence="2 3" key="1">
    <citation type="submission" date="2019-03" db="EMBL/GenBank/DDBJ databases">
        <title>First draft genome of Liparis tanakae, snailfish: a comprehensive survey of snailfish specific genes.</title>
        <authorList>
            <person name="Kim W."/>
            <person name="Song I."/>
            <person name="Jeong J.-H."/>
            <person name="Kim D."/>
            <person name="Kim S."/>
            <person name="Ryu S."/>
            <person name="Song J.Y."/>
            <person name="Lee S.K."/>
        </authorList>
    </citation>
    <scope>NUCLEOTIDE SEQUENCE [LARGE SCALE GENOMIC DNA]</scope>
    <source>
        <tissue evidence="2">Muscle</tissue>
    </source>
</reference>
<feature type="region of interest" description="Disordered" evidence="1">
    <location>
        <begin position="199"/>
        <end position="244"/>
    </location>
</feature>
<keyword evidence="3" id="KW-1185">Reference proteome</keyword>
<evidence type="ECO:0000313" key="3">
    <source>
        <dbReference type="Proteomes" id="UP000314294"/>
    </source>
</evidence>
<comment type="caution">
    <text evidence="2">The sequence shown here is derived from an EMBL/GenBank/DDBJ whole genome shotgun (WGS) entry which is preliminary data.</text>
</comment>
<accession>A0A4Z2HCW6</accession>
<dbReference type="EMBL" id="SRLO01000269">
    <property type="protein sequence ID" value="TNN63606.1"/>
    <property type="molecule type" value="Genomic_DNA"/>
</dbReference>
<organism evidence="2 3">
    <name type="scientific">Liparis tanakae</name>
    <name type="common">Tanaka's snailfish</name>
    <dbReference type="NCBI Taxonomy" id="230148"/>
    <lineage>
        <taxon>Eukaryota</taxon>
        <taxon>Metazoa</taxon>
        <taxon>Chordata</taxon>
        <taxon>Craniata</taxon>
        <taxon>Vertebrata</taxon>
        <taxon>Euteleostomi</taxon>
        <taxon>Actinopterygii</taxon>
        <taxon>Neopterygii</taxon>
        <taxon>Teleostei</taxon>
        <taxon>Neoteleostei</taxon>
        <taxon>Acanthomorphata</taxon>
        <taxon>Eupercaria</taxon>
        <taxon>Perciformes</taxon>
        <taxon>Cottioidei</taxon>
        <taxon>Cottales</taxon>
        <taxon>Liparidae</taxon>
        <taxon>Liparis</taxon>
    </lineage>
</organism>
<proteinExistence type="predicted"/>
<feature type="region of interest" description="Disordered" evidence="1">
    <location>
        <begin position="130"/>
        <end position="149"/>
    </location>
</feature>
<feature type="compositionally biased region" description="Polar residues" evidence="1">
    <location>
        <begin position="220"/>
        <end position="229"/>
    </location>
</feature>